<evidence type="ECO:0000313" key="2">
    <source>
        <dbReference type="Proteomes" id="UP000494102"/>
    </source>
</evidence>
<organism evidence="1 2">
    <name type="scientific">Paraburkholderia phenoliruptrix</name>
    <dbReference type="NCBI Taxonomy" id="252970"/>
    <lineage>
        <taxon>Bacteria</taxon>
        <taxon>Pseudomonadati</taxon>
        <taxon>Pseudomonadota</taxon>
        <taxon>Betaproteobacteria</taxon>
        <taxon>Burkholderiales</taxon>
        <taxon>Burkholderiaceae</taxon>
        <taxon>Paraburkholderia</taxon>
    </lineage>
</organism>
<dbReference type="AlphaFoldDB" id="A0A6J5KFS0"/>
<name>A0A6J5KFS0_9BURK</name>
<gene>
    <name evidence="1" type="ORF">LMG9964_06547</name>
</gene>
<proteinExistence type="predicted"/>
<protein>
    <submittedName>
        <fullName evidence="1">Uncharacterized protein</fullName>
    </submittedName>
</protein>
<dbReference type="Proteomes" id="UP000494102">
    <property type="component" value="Unassembled WGS sequence"/>
</dbReference>
<evidence type="ECO:0000313" key="1">
    <source>
        <dbReference type="EMBL" id="CAB4052856.1"/>
    </source>
</evidence>
<dbReference type="EMBL" id="CADILN010000020">
    <property type="protein sequence ID" value="CAB4052856.1"/>
    <property type="molecule type" value="Genomic_DNA"/>
</dbReference>
<reference evidence="1 2" key="1">
    <citation type="submission" date="2020-04" db="EMBL/GenBank/DDBJ databases">
        <authorList>
            <person name="De Canck E."/>
        </authorList>
    </citation>
    <scope>NUCLEOTIDE SEQUENCE [LARGE SCALE GENOMIC DNA]</scope>
    <source>
        <strain evidence="1 2">LMG 9964</strain>
    </source>
</reference>
<accession>A0A6J5KFS0</accession>
<sequence>MLADQSDFPRLKSAAEAANRHQLTVSRYWNQVIKLITMMIT</sequence>